<keyword evidence="9" id="KW-1185">Reference proteome</keyword>
<evidence type="ECO:0000256" key="1">
    <source>
        <dbReference type="ARBA" id="ARBA00023015"/>
    </source>
</evidence>
<dbReference type="EMBL" id="CP011509">
    <property type="protein sequence ID" value="AKJ04341.1"/>
    <property type="molecule type" value="Genomic_DNA"/>
</dbReference>
<dbReference type="PANTHER" id="PTHR43133:SF51">
    <property type="entry name" value="RNA POLYMERASE SIGMA FACTOR"/>
    <property type="match status" value="1"/>
</dbReference>
<dbReference type="GO" id="GO:0016987">
    <property type="term" value="F:sigma factor activity"/>
    <property type="evidence" value="ECO:0007669"/>
    <property type="project" value="UniProtKB-KW"/>
</dbReference>
<dbReference type="GO" id="GO:0006352">
    <property type="term" value="P:DNA-templated transcription initiation"/>
    <property type="evidence" value="ECO:0007669"/>
    <property type="project" value="InterPro"/>
</dbReference>
<dbReference type="Pfam" id="PF07638">
    <property type="entry name" value="Sigma70_ECF"/>
    <property type="match status" value="1"/>
</dbReference>
<dbReference type="Proteomes" id="UP000256345">
    <property type="component" value="Unassembled WGS sequence"/>
</dbReference>
<evidence type="ECO:0000313" key="8">
    <source>
        <dbReference type="Proteomes" id="UP000035579"/>
    </source>
</evidence>
<dbReference type="Gene3D" id="1.10.10.10">
    <property type="entry name" value="Winged helix-like DNA-binding domain superfamily/Winged helix DNA-binding domain"/>
    <property type="match status" value="1"/>
</dbReference>
<keyword evidence="1" id="KW-0805">Transcription regulation</keyword>
<evidence type="ECO:0000256" key="3">
    <source>
        <dbReference type="ARBA" id="ARBA00023163"/>
    </source>
</evidence>
<proteinExistence type="predicted"/>
<evidence type="ECO:0000256" key="4">
    <source>
        <dbReference type="SAM" id="MobiDB-lite"/>
    </source>
</evidence>
<name>A0AAC8QC17_9BACT</name>
<gene>
    <name evidence="6" type="ORF">AA314_05967</name>
    <name evidence="7" type="ORF">ATI61_101566</name>
</gene>
<dbReference type="RefSeq" id="WP_053066782.1">
    <property type="nucleotide sequence ID" value="NZ_CP011509.1"/>
</dbReference>
<evidence type="ECO:0000313" key="9">
    <source>
        <dbReference type="Proteomes" id="UP000256345"/>
    </source>
</evidence>
<feature type="domain" description="RNA polymerase sigma-70 ECF-like HTH" evidence="5">
    <location>
        <begin position="69"/>
        <end position="223"/>
    </location>
</feature>
<evidence type="ECO:0000259" key="5">
    <source>
        <dbReference type="Pfam" id="PF07638"/>
    </source>
</evidence>
<dbReference type="InterPro" id="IPR013325">
    <property type="entry name" value="RNA_pol_sigma_r2"/>
</dbReference>
<accession>A0AAC8QC17</accession>
<evidence type="ECO:0000313" key="7">
    <source>
        <dbReference type="EMBL" id="REG37580.1"/>
    </source>
</evidence>
<feature type="region of interest" description="Disordered" evidence="4">
    <location>
        <begin position="1"/>
        <end position="20"/>
    </location>
</feature>
<keyword evidence="3" id="KW-0804">Transcription</keyword>
<dbReference type="Gene3D" id="1.10.1740.10">
    <property type="match status" value="1"/>
</dbReference>
<evidence type="ECO:0000256" key="2">
    <source>
        <dbReference type="ARBA" id="ARBA00023082"/>
    </source>
</evidence>
<dbReference type="Proteomes" id="UP000035579">
    <property type="component" value="Chromosome"/>
</dbReference>
<evidence type="ECO:0000313" key="6">
    <source>
        <dbReference type="EMBL" id="AKJ04341.1"/>
    </source>
</evidence>
<dbReference type="PANTHER" id="PTHR43133">
    <property type="entry name" value="RNA POLYMERASE ECF-TYPE SIGMA FACTO"/>
    <property type="match status" value="1"/>
</dbReference>
<dbReference type="KEGG" id="age:AA314_05967"/>
<dbReference type="SUPFAM" id="SSF88946">
    <property type="entry name" value="Sigma2 domain of RNA polymerase sigma factors"/>
    <property type="match status" value="1"/>
</dbReference>
<sequence length="255" mass="28768">MSAPTRDNGEDALEGLPRAGPRKFSTTRWSLVLAAGHGTSSEAHEALSTLCGLYWYPLYAFTRRQGRGPEDACDLVQGFFTRLLEKNDLAGVDRQRGRFRAWLLASLKHYLANEWNRERAQKRGGGLTPLSIDAETAEGLYQHEPSHGLTPEKLYERRWALTLLEHVLSTLEQECTRLGRQPLFEKLRGTLTGDAGQLRYAEVAEALGMSEGAVKVAAHRLRGRYRELLREEIAQTVEQPEDIEDEIRLLLVSLE</sequence>
<reference evidence="7 9" key="2">
    <citation type="submission" date="2018-08" db="EMBL/GenBank/DDBJ databases">
        <title>Genomic Encyclopedia of Archaeal and Bacterial Type Strains, Phase II (KMG-II): from individual species to whole genera.</title>
        <authorList>
            <person name="Goeker M."/>
        </authorList>
    </citation>
    <scope>NUCLEOTIDE SEQUENCE [LARGE SCALE GENOMIC DNA]</scope>
    <source>
        <strain evidence="7 9">DSM 2261</strain>
    </source>
</reference>
<protein>
    <submittedName>
        <fullName evidence="7">RNA polymerase sigma-70 factor (ECF subfamily)</fullName>
    </submittedName>
</protein>
<dbReference type="InterPro" id="IPR036388">
    <property type="entry name" value="WH-like_DNA-bd_sf"/>
</dbReference>
<organism evidence="6 8">
    <name type="scientific">Archangium gephyra</name>
    <dbReference type="NCBI Taxonomy" id="48"/>
    <lineage>
        <taxon>Bacteria</taxon>
        <taxon>Pseudomonadati</taxon>
        <taxon>Myxococcota</taxon>
        <taxon>Myxococcia</taxon>
        <taxon>Myxococcales</taxon>
        <taxon>Cystobacterineae</taxon>
        <taxon>Archangiaceae</taxon>
        <taxon>Archangium</taxon>
    </lineage>
</organism>
<keyword evidence="2" id="KW-0731">Sigma factor</keyword>
<dbReference type="AlphaFoldDB" id="A0AAC8QC17"/>
<dbReference type="EMBL" id="QUMU01000001">
    <property type="protein sequence ID" value="REG37580.1"/>
    <property type="molecule type" value="Genomic_DNA"/>
</dbReference>
<dbReference type="InterPro" id="IPR053812">
    <property type="entry name" value="HTH_Sigma70_ECF-like"/>
</dbReference>
<dbReference type="InterPro" id="IPR039425">
    <property type="entry name" value="RNA_pol_sigma-70-like"/>
</dbReference>
<reference evidence="6 8" key="1">
    <citation type="submission" date="2015-05" db="EMBL/GenBank/DDBJ databases">
        <title>Genome assembly of Archangium gephyra DSM 2261.</title>
        <authorList>
            <person name="Sharma G."/>
            <person name="Subramanian S."/>
        </authorList>
    </citation>
    <scope>NUCLEOTIDE SEQUENCE [LARGE SCALE GENOMIC DNA]</scope>
    <source>
        <strain evidence="6 8">DSM 2261</strain>
    </source>
</reference>